<dbReference type="PANTHER" id="PTHR37485:SF1">
    <property type="entry name" value="CELL DIVISION PROTEIN FTSB"/>
    <property type="match status" value="1"/>
</dbReference>
<name>A0A381T0A1_9ZZZZ</name>
<evidence type="ECO:0000256" key="6">
    <source>
        <dbReference type="ARBA" id="ARBA00023306"/>
    </source>
</evidence>
<dbReference type="PANTHER" id="PTHR37485">
    <property type="entry name" value="CELL DIVISION PROTEIN FTSB"/>
    <property type="match status" value="1"/>
</dbReference>
<gene>
    <name evidence="8" type="ORF">METZ01_LOCUS62514</name>
</gene>
<evidence type="ECO:0008006" key="9">
    <source>
        <dbReference type="Google" id="ProtNLM"/>
    </source>
</evidence>
<evidence type="ECO:0000313" key="8">
    <source>
        <dbReference type="EMBL" id="SVA09660.1"/>
    </source>
</evidence>
<evidence type="ECO:0000256" key="3">
    <source>
        <dbReference type="ARBA" id="ARBA00022692"/>
    </source>
</evidence>
<dbReference type="InterPro" id="IPR007060">
    <property type="entry name" value="FtsL/DivIC"/>
</dbReference>
<dbReference type="NCBIfam" id="NF002058">
    <property type="entry name" value="PRK00888.1"/>
    <property type="match status" value="1"/>
</dbReference>
<keyword evidence="1" id="KW-1003">Cell membrane</keyword>
<dbReference type="GO" id="GO:0043093">
    <property type="term" value="P:FtsZ-dependent cytokinesis"/>
    <property type="evidence" value="ECO:0007669"/>
    <property type="project" value="TreeGrafter"/>
</dbReference>
<dbReference type="Pfam" id="PF04977">
    <property type="entry name" value="DivIC"/>
    <property type="match status" value="1"/>
</dbReference>
<sequence length="100" mass="11639">MKFIALLLVFLLVMMQVNVWLTKDGYSRLAEIKELIQDQQKENNEMVSRNSQLKEEIKDLKDGYSAIEEKARGDIGMIKEGEEFYLLTEPRPDLEAKTDD</sequence>
<reference evidence="8" key="1">
    <citation type="submission" date="2018-05" db="EMBL/GenBank/DDBJ databases">
        <authorList>
            <person name="Lanie J.A."/>
            <person name="Ng W.-L."/>
            <person name="Kazmierczak K.M."/>
            <person name="Andrzejewski T.M."/>
            <person name="Davidsen T.M."/>
            <person name="Wayne K.J."/>
            <person name="Tettelin H."/>
            <person name="Glass J.I."/>
            <person name="Rusch D."/>
            <person name="Podicherti R."/>
            <person name="Tsui H.-C.T."/>
            <person name="Winkler M.E."/>
        </authorList>
    </citation>
    <scope>NUCLEOTIDE SEQUENCE</scope>
</reference>
<keyword evidence="4" id="KW-1133">Transmembrane helix</keyword>
<evidence type="ECO:0000256" key="4">
    <source>
        <dbReference type="ARBA" id="ARBA00022989"/>
    </source>
</evidence>
<keyword evidence="2" id="KW-0132">Cell division</keyword>
<organism evidence="8">
    <name type="scientific">marine metagenome</name>
    <dbReference type="NCBI Taxonomy" id="408172"/>
    <lineage>
        <taxon>unclassified sequences</taxon>
        <taxon>metagenomes</taxon>
        <taxon>ecological metagenomes</taxon>
    </lineage>
</organism>
<feature type="coiled-coil region" evidence="7">
    <location>
        <begin position="29"/>
        <end position="70"/>
    </location>
</feature>
<dbReference type="EMBL" id="UINC01003838">
    <property type="protein sequence ID" value="SVA09660.1"/>
    <property type="molecule type" value="Genomic_DNA"/>
</dbReference>
<keyword evidence="5" id="KW-0472">Membrane</keyword>
<dbReference type="HAMAP" id="MF_00599">
    <property type="entry name" value="FtsB"/>
    <property type="match status" value="1"/>
</dbReference>
<evidence type="ECO:0000256" key="2">
    <source>
        <dbReference type="ARBA" id="ARBA00022618"/>
    </source>
</evidence>
<accession>A0A381T0A1</accession>
<evidence type="ECO:0000256" key="7">
    <source>
        <dbReference type="SAM" id="Coils"/>
    </source>
</evidence>
<proteinExistence type="inferred from homology"/>
<keyword evidence="7" id="KW-0175">Coiled coil</keyword>
<keyword evidence="6" id="KW-0131">Cell cycle</keyword>
<dbReference type="InterPro" id="IPR023081">
    <property type="entry name" value="Cell_div_FtsB"/>
</dbReference>
<dbReference type="AlphaFoldDB" id="A0A381T0A1"/>
<protein>
    <recommendedName>
        <fullName evidence="9">Cell division protein FtsB</fullName>
    </recommendedName>
</protein>
<evidence type="ECO:0000256" key="5">
    <source>
        <dbReference type="ARBA" id="ARBA00023136"/>
    </source>
</evidence>
<keyword evidence="3" id="KW-0812">Transmembrane</keyword>
<evidence type="ECO:0000256" key="1">
    <source>
        <dbReference type="ARBA" id="ARBA00022475"/>
    </source>
</evidence>
<dbReference type="GO" id="GO:0030428">
    <property type="term" value="C:cell septum"/>
    <property type="evidence" value="ECO:0007669"/>
    <property type="project" value="TreeGrafter"/>
</dbReference>